<keyword evidence="6" id="KW-0496">Mitochondrion</keyword>
<evidence type="ECO:0000256" key="5">
    <source>
        <dbReference type="ARBA" id="ARBA00022737"/>
    </source>
</evidence>
<feature type="compositionally biased region" description="Polar residues" evidence="11">
    <location>
        <begin position="265"/>
        <end position="277"/>
    </location>
</feature>
<gene>
    <name evidence="12" type="ORF">ColSpa_03930</name>
</gene>
<evidence type="ECO:0000256" key="7">
    <source>
        <dbReference type="ARBA" id="ARBA00022989"/>
    </source>
</evidence>
<dbReference type="GO" id="GO:0015217">
    <property type="term" value="F:ADP transmembrane transporter activity"/>
    <property type="evidence" value="ECO:0007669"/>
    <property type="project" value="TreeGrafter"/>
</dbReference>
<comment type="caution">
    <text evidence="12">The sequence shown here is derived from an EMBL/GenBank/DDBJ whole genome shotgun (WGS) entry which is preliminary data.</text>
</comment>
<dbReference type="Gene3D" id="1.50.40.10">
    <property type="entry name" value="Mitochondrial carrier domain"/>
    <property type="match status" value="1"/>
</dbReference>
<dbReference type="EMBL" id="BQXU01000008">
    <property type="protein sequence ID" value="GKT43749.1"/>
    <property type="molecule type" value="Genomic_DNA"/>
</dbReference>
<reference evidence="12 13" key="1">
    <citation type="submission" date="2022-03" db="EMBL/GenBank/DDBJ databases">
        <title>Genome data of Colletotrichum spp.</title>
        <authorList>
            <person name="Utami Y.D."/>
            <person name="Hiruma K."/>
        </authorList>
    </citation>
    <scope>NUCLEOTIDE SEQUENCE [LARGE SCALE GENOMIC DNA]</scope>
    <source>
        <strain evidence="12 13">MAFF 239500</strain>
    </source>
</reference>
<dbReference type="AlphaFoldDB" id="A0AA37LAJ1"/>
<dbReference type="PROSITE" id="PS50920">
    <property type="entry name" value="SOLCAR"/>
    <property type="match status" value="3"/>
</dbReference>
<keyword evidence="5" id="KW-0677">Repeat</keyword>
<evidence type="ECO:0000256" key="6">
    <source>
        <dbReference type="ARBA" id="ARBA00022792"/>
    </source>
</evidence>
<feature type="repeat" description="Solcar" evidence="9">
    <location>
        <begin position="113"/>
        <end position="203"/>
    </location>
</feature>
<sequence>MAPAGVLEALGHALAGATGTALSTAAVYPLDLVTTRLKVQRQLRREDAISEKDQYRGVFHALKAISSQEGGVSALYTGLAQDVFKSIADSFLFFLFYQYFRDARRRSRGRRRLPVIDELAVGALAGACARGCTTPIANVVARKQTSAMFEGNADGENASVWKILSSIGAENGIAGLWAGYSASLLLTINPSITFFLNEQLGKTLLPDSDETSHNTQTTFLLAAASKSIATIISYPLQTAKARLQMRGSGNTSPRRSTDTLERPSGSESNKEPQSPTSVDERSGALNKLKRMAEGSVIAIVLSIARTEGLSALYAGLQGEVLKSFFNHGLTMVTKGIIHKFVIRLGILLLSLSQGKSRRVRLQRLRQIFLRLR</sequence>
<evidence type="ECO:0000256" key="11">
    <source>
        <dbReference type="SAM" id="MobiDB-lite"/>
    </source>
</evidence>
<proteinExistence type="inferred from homology"/>
<feature type="repeat" description="Solcar" evidence="9">
    <location>
        <begin position="213"/>
        <end position="340"/>
    </location>
</feature>
<dbReference type="RefSeq" id="XP_049126099.1">
    <property type="nucleotide sequence ID" value="XM_049270142.1"/>
</dbReference>
<keyword evidence="3 10" id="KW-0813">Transport</keyword>
<keyword evidence="6" id="KW-0999">Mitochondrion inner membrane</keyword>
<dbReference type="PANTHER" id="PTHR45939:SF2">
    <property type="entry name" value="CARRIER PROTEIN, PUTATIVE (AFU_ORTHOLOGUE AFUA_2G13870)-RELATED"/>
    <property type="match status" value="1"/>
</dbReference>
<protein>
    <submittedName>
        <fullName evidence="12">Peroxisomal adenine nucleotide carrier 1</fullName>
    </submittedName>
</protein>
<evidence type="ECO:0000256" key="10">
    <source>
        <dbReference type="RuleBase" id="RU000488"/>
    </source>
</evidence>
<evidence type="ECO:0000256" key="1">
    <source>
        <dbReference type="ARBA" id="ARBA00004141"/>
    </source>
</evidence>
<keyword evidence="8 9" id="KW-0472">Membrane</keyword>
<dbReference type="GeneID" id="73324732"/>
<evidence type="ECO:0000256" key="4">
    <source>
        <dbReference type="ARBA" id="ARBA00022692"/>
    </source>
</evidence>
<comment type="similarity">
    <text evidence="2 10">Belongs to the mitochondrial carrier (TC 2.A.29) family.</text>
</comment>
<evidence type="ECO:0000313" key="13">
    <source>
        <dbReference type="Proteomes" id="UP001055115"/>
    </source>
</evidence>
<dbReference type="GO" id="GO:0016020">
    <property type="term" value="C:membrane"/>
    <property type="evidence" value="ECO:0007669"/>
    <property type="project" value="UniProtKB-SubCell"/>
</dbReference>
<evidence type="ECO:0000313" key="12">
    <source>
        <dbReference type="EMBL" id="GKT43749.1"/>
    </source>
</evidence>
<comment type="subcellular location">
    <subcellularLocation>
        <location evidence="1">Membrane</location>
        <topology evidence="1">Multi-pass membrane protein</topology>
    </subcellularLocation>
</comment>
<keyword evidence="4 9" id="KW-0812">Transmembrane</keyword>
<feature type="repeat" description="Solcar" evidence="9">
    <location>
        <begin position="7"/>
        <end position="103"/>
    </location>
</feature>
<dbReference type="PANTHER" id="PTHR45939">
    <property type="entry name" value="PEROXISOMAL MEMBRANE PROTEIN PMP34-RELATED"/>
    <property type="match status" value="1"/>
</dbReference>
<evidence type="ECO:0000256" key="3">
    <source>
        <dbReference type="ARBA" id="ARBA00022448"/>
    </source>
</evidence>
<name>A0AA37LAJ1_9PEZI</name>
<keyword evidence="13" id="KW-1185">Reference proteome</keyword>
<evidence type="ECO:0000256" key="2">
    <source>
        <dbReference type="ARBA" id="ARBA00006375"/>
    </source>
</evidence>
<dbReference type="Proteomes" id="UP001055115">
    <property type="component" value="Unassembled WGS sequence"/>
</dbReference>
<dbReference type="SUPFAM" id="SSF103506">
    <property type="entry name" value="Mitochondrial carrier"/>
    <property type="match status" value="1"/>
</dbReference>
<feature type="region of interest" description="Disordered" evidence="11">
    <location>
        <begin position="243"/>
        <end position="282"/>
    </location>
</feature>
<dbReference type="InterPro" id="IPR052217">
    <property type="entry name" value="Mito/Peroxisomal_Carrier"/>
</dbReference>
<dbReference type="InterPro" id="IPR018108">
    <property type="entry name" value="MCP_transmembrane"/>
</dbReference>
<organism evidence="12 13">
    <name type="scientific">Colletotrichum spaethianum</name>
    <dbReference type="NCBI Taxonomy" id="700344"/>
    <lineage>
        <taxon>Eukaryota</taxon>
        <taxon>Fungi</taxon>
        <taxon>Dikarya</taxon>
        <taxon>Ascomycota</taxon>
        <taxon>Pezizomycotina</taxon>
        <taxon>Sordariomycetes</taxon>
        <taxon>Hypocreomycetidae</taxon>
        <taxon>Glomerellales</taxon>
        <taxon>Glomerellaceae</taxon>
        <taxon>Colletotrichum</taxon>
        <taxon>Colletotrichum spaethianum species complex</taxon>
    </lineage>
</organism>
<evidence type="ECO:0000256" key="9">
    <source>
        <dbReference type="PROSITE-ProRule" id="PRU00282"/>
    </source>
</evidence>
<dbReference type="InterPro" id="IPR023395">
    <property type="entry name" value="MCP_dom_sf"/>
</dbReference>
<keyword evidence="7" id="KW-1133">Transmembrane helix</keyword>
<accession>A0AA37LAJ1</accession>
<evidence type="ECO:0000256" key="8">
    <source>
        <dbReference type="ARBA" id="ARBA00023136"/>
    </source>
</evidence>
<dbReference type="Pfam" id="PF00153">
    <property type="entry name" value="Mito_carr"/>
    <property type="match status" value="3"/>
</dbReference>